<feature type="compositionally biased region" description="Acidic residues" evidence="1">
    <location>
        <begin position="123"/>
        <end position="139"/>
    </location>
</feature>
<proteinExistence type="predicted"/>
<name>C1E4L0_MICCC</name>
<dbReference type="RefSeq" id="XP_002501881.1">
    <property type="nucleotide sequence ID" value="XM_002501835.1"/>
</dbReference>
<keyword evidence="3" id="KW-1185">Reference proteome</keyword>
<dbReference type="InParanoid" id="C1E4L0"/>
<dbReference type="Proteomes" id="UP000002009">
    <property type="component" value="Chromosome 4"/>
</dbReference>
<feature type="compositionally biased region" description="Basic and acidic residues" evidence="1">
    <location>
        <begin position="1"/>
        <end position="27"/>
    </location>
</feature>
<dbReference type="GeneID" id="8243166"/>
<feature type="region of interest" description="Disordered" evidence="1">
    <location>
        <begin position="189"/>
        <end position="228"/>
    </location>
</feature>
<sequence>MDHLGDERDGDDEKGSRTEDVNREKGEGGGGVPEDGEKVEGDGGEGGEGVPEEGVPEEGEAEPEPEAEADESEFFVRFSVAPAAGDDDDDAGTFAIPRRRRTPPEPEGGEGGGEGAEGAEGAEGGEGDAGEGDAGEATDEVAAAAAAVVEEDPDDPDTTFYADLPLTVATRDLLHRGVTFEMCKVEMVPRVDDSPKEPREDADAGGDAEGAEGQPEGQSEGPSEGQSELVERVTVVGVAVVRLGSLLSGVSREWSGEVDFTRVAPMYRKTPVGEVLVALGGDGSGAGERAGRATVTCVMHATRPVVEGDGGGEEGEETAAEE</sequence>
<feature type="compositionally biased region" description="Low complexity" evidence="1">
    <location>
        <begin position="211"/>
        <end position="228"/>
    </location>
</feature>
<feature type="compositionally biased region" description="Gly residues" evidence="1">
    <location>
        <begin position="109"/>
        <end position="122"/>
    </location>
</feature>
<gene>
    <name evidence="2" type="ORF">MICPUN_108142</name>
</gene>
<dbReference type="AlphaFoldDB" id="C1E4L0"/>
<dbReference type="EMBL" id="CP001325">
    <property type="protein sequence ID" value="ACO63139.1"/>
    <property type="molecule type" value="Genomic_DNA"/>
</dbReference>
<reference evidence="2 3" key="1">
    <citation type="journal article" date="2009" name="Science">
        <title>Green evolution and dynamic adaptations revealed by genomes of the marine picoeukaryotes Micromonas.</title>
        <authorList>
            <person name="Worden A.Z."/>
            <person name="Lee J.H."/>
            <person name="Mock T."/>
            <person name="Rouze P."/>
            <person name="Simmons M.P."/>
            <person name="Aerts A.L."/>
            <person name="Allen A.E."/>
            <person name="Cuvelier M.L."/>
            <person name="Derelle E."/>
            <person name="Everett M.V."/>
            <person name="Foulon E."/>
            <person name="Grimwood J."/>
            <person name="Gundlach H."/>
            <person name="Henrissat B."/>
            <person name="Napoli C."/>
            <person name="McDonald S.M."/>
            <person name="Parker M.S."/>
            <person name="Rombauts S."/>
            <person name="Salamov A."/>
            <person name="Von Dassow P."/>
            <person name="Badger J.H."/>
            <person name="Coutinho P.M."/>
            <person name="Demir E."/>
            <person name="Dubchak I."/>
            <person name="Gentemann C."/>
            <person name="Eikrem W."/>
            <person name="Gready J.E."/>
            <person name="John U."/>
            <person name="Lanier W."/>
            <person name="Lindquist E.A."/>
            <person name="Lucas S."/>
            <person name="Mayer K.F."/>
            <person name="Moreau H."/>
            <person name="Not F."/>
            <person name="Otillar R."/>
            <person name="Panaud O."/>
            <person name="Pangilinan J."/>
            <person name="Paulsen I."/>
            <person name="Piegu B."/>
            <person name="Poliakov A."/>
            <person name="Robbens S."/>
            <person name="Schmutz J."/>
            <person name="Toulza E."/>
            <person name="Wyss T."/>
            <person name="Zelensky A."/>
            <person name="Zhou K."/>
            <person name="Armbrust E.V."/>
            <person name="Bhattacharya D."/>
            <person name="Goodenough U.W."/>
            <person name="Van de Peer Y."/>
            <person name="Grigoriev I.V."/>
        </authorList>
    </citation>
    <scope>NUCLEOTIDE SEQUENCE [LARGE SCALE GENOMIC DNA]</scope>
    <source>
        <strain evidence="3">RCC299 / NOUM17</strain>
    </source>
</reference>
<feature type="region of interest" description="Disordered" evidence="1">
    <location>
        <begin position="1"/>
        <end position="160"/>
    </location>
</feature>
<dbReference type="KEGG" id="mis:MICPUN_108142"/>
<evidence type="ECO:0000256" key="1">
    <source>
        <dbReference type="SAM" id="MobiDB-lite"/>
    </source>
</evidence>
<evidence type="ECO:0000313" key="3">
    <source>
        <dbReference type="Proteomes" id="UP000002009"/>
    </source>
</evidence>
<evidence type="ECO:0000313" key="2">
    <source>
        <dbReference type="EMBL" id="ACO63139.1"/>
    </source>
</evidence>
<protein>
    <submittedName>
        <fullName evidence="2">Uncharacterized protein</fullName>
    </submittedName>
</protein>
<organism evidence="2 3">
    <name type="scientific">Micromonas commoda (strain RCC299 / NOUM17 / CCMP2709)</name>
    <name type="common">Picoplanktonic green alga</name>
    <dbReference type="NCBI Taxonomy" id="296587"/>
    <lineage>
        <taxon>Eukaryota</taxon>
        <taxon>Viridiplantae</taxon>
        <taxon>Chlorophyta</taxon>
        <taxon>Mamiellophyceae</taxon>
        <taxon>Mamiellales</taxon>
        <taxon>Mamiellaceae</taxon>
        <taxon>Micromonas</taxon>
    </lineage>
</organism>
<feature type="compositionally biased region" description="Basic and acidic residues" evidence="1">
    <location>
        <begin position="189"/>
        <end position="202"/>
    </location>
</feature>
<accession>C1E4L0</accession>
<feature type="compositionally biased region" description="Acidic residues" evidence="1">
    <location>
        <begin position="42"/>
        <end position="73"/>
    </location>
</feature>